<evidence type="ECO:0000256" key="1">
    <source>
        <dbReference type="SAM" id="Phobius"/>
    </source>
</evidence>
<dbReference type="SUPFAM" id="SSF48317">
    <property type="entry name" value="Acid phosphatase/Vanadium-dependent haloperoxidase"/>
    <property type="match status" value="1"/>
</dbReference>
<dbReference type="EMBL" id="FZPH01000013">
    <property type="protein sequence ID" value="SNT61913.1"/>
    <property type="molecule type" value="Genomic_DNA"/>
</dbReference>
<dbReference type="Pfam" id="PF01569">
    <property type="entry name" value="PAP2"/>
    <property type="match status" value="1"/>
</dbReference>
<name>A0A239P5A5_9ACTN</name>
<feature type="transmembrane region" description="Helical" evidence="1">
    <location>
        <begin position="194"/>
        <end position="210"/>
    </location>
</feature>
<keyword evidence="4" id="KW-1185">Reference proteome</keyword>
<gene>
    <name evidence="3" type="ORF">SAMN05421812_113235</name>
</gene>
<reference evidence="3 4" key="1">
    <citation type="submission" date="2017-06" db="EMBL/GenBank/DDBJ databases">
        <authorList>
            <person name="Kim H.J."/>
            <person name="Triplett B.A."/>
        </authorList>
    </citation>
    <scope>NUCLEOTIDE SEQUENCE [LARGE SCALE GENOMIC DNA]</scope>
    <source>
        <strain evidence="3 4">CGMCC 4.5593</strain>
    </source>
</reference>
<feature type="transmembrane region" description="Helical" evidence="1">
    <location>
        <begin position="169"/>
        <end position="187"/>
    </location>
</feature>
<keyword evidence="1" id="KW-0812">Transmembrane</keyword>
<evidence type="ECO:0000313" key="3">
    <source>
        <dbReference type="EMBL" id="SNT61913.1"/>
    </source>
</evidence>
<sequence>MGGPTGLAPRGYRGHVRNAITERVAALRLQPVRPAGWWFDALLVGLFALLTGVLAAGGLLGLDTATHDWVVSHQTQATFWLARVFNFLGQGTPLTLISLAIALFLAVRRRNIWPILPVVAAFLITGIVIMPLKIWTERAAPGYEGPNAVDLFNSTIPAGEYDVSYPSGHLVNTVVWYGVIALLLAPWLNRTARLWLRIAPPAIVFVTTIYLDYHWLTDSVAGVLLGVFISRLIDRVPWQLPSREPQSSDR</sequence>
<accession>A0A239P5A5</accession>
<dbReference type="AlphaFoldDB" id="A0A239P5A5"/>
<keyword evidence="1" id="KW-0472">Membrane</keyword>
<protein>
    <submittedName>
        <fullName evidence="3">PAP2 superfamily protein</fullName>
    </submittedName>
</protein>
<dbReference type="Proteomes" id="UP000198362">
    <property type="component" value="Unassembled WGS sequence"/>
</dbReference>
<evidence type="ECO:0000313" key="4">
    <source>
        <dbReference type="Proteomes" id="UP000198362"/>
    </source>
</evidence>
<dbReference type="InterPro" id="IPR000326">
    <property type="entry name" value="PAP2/HPO"/>
</dbReference>
<feature type="transmembrane region" description="Helical" evidence="1">
    <location>
        <begin position="112"/>
        <end position="132"/>
    </location>
</feature>
<keyword evidence="1" id="KW-1133">Transmembrane helix</keyword>
<feature type="transmembrane region" description="Helical" evidence="1">
    <location>
        <begin position="80"/>
        <end position="105"/>
    </location>
</feature>
<dbReference type="Gene3D" id="1.20.144.10">
    <property type="entry name" value="Phosphatidic acid phosphatase type 2/haloperoxidase"/>
    <property type="match status" value="1"/>
</dbReference>
<feature type="transmembrane region" description="Helical" evidence="1">
    <location>
        <begin position="37"/>
        <end position="60"/>
    </location>
</feature>
<dbReference type="InterPro" id="IPR036938">
    <property type="entry name" value="PAP2/HPO_sf"/>
</dbReference>
<proteinExistence type="predicted"/>
<organism evidence="3 4">
    <name type="scientific">Asanoa hainanensis</name>
    <dbReference type="NCBI Taxonomy" id="560556"/>
    <lineage>
        <taxon>Bacteria</taxon>
        <taxon>Bacillati</taxon>
        <taxon>Actinomycetota</taxon>
        <taxon>Actinomycetes</taxon>
        <taxon>Micromonosporales</taxon>
        <taxon>Micromonosporaceae</taxon>
        <taxon>Asanoa</taxon>
    </lineage>
</organism>
<feature type="domain" description="Phosphatidic acid phosphatase type 2/haloperoxidase" evidence="2">
    <location>
        <begin position="116"/>
        <end position="236"/>
    </location>
</feature>
<evidence type="ECO:0000259" key="2">
    <source>
        <dbReference type="Pfam" id="PF01569"/>
    </source>
</evidence>